<protein>
    <recommendedName>
        <fullName evidence="9">Diguanylate cyclase</fullName>
    </recommendedName>
</protein>
<dbReference type="Gene3D" id="3.30.450.20">
    <property type="entry name" value="PAS domain"/>
    <property type="match status" value="1"/>
</dbReference>
<proteinExistence type="predicted"/>
<dbReference type="InterPro" id="IPR000700">
    <property type="entry name" value="PAS-assoc_C"/>
</dbReference>
<dbReference type="SMART" id="SM00052">
    <property type="entry name" value="EAL"/>
    <property type="match status" value="1"/>
</dbReference>
<dbReference type="InterPro" id="IPR029787">
    <property type="entry name" value="Nucleotide_cyclase"/>
</dbReference>
<evidence type="ECO:0008006" key="9">
    <source>
        <dbReference type="Google" id="ProtNLM"/>
    </source>
</evidence>
<dbReference type="CDD" id="cd01949">
    <property type="entry name" value="GGDEF"/>
    <property type="match status" value="1"/>
</dbReference>
<dbReference type="FunFam" id="3.20.20.450:FF:000001">
    <property type="entry name" value="Cyclic di-GMP phosphodiesterase yahA"/>
    <property type="match status" value="1"/>
</dbReference>
<evidence type="ECO:0000259" key="6">
    <source>
        <dbReference type="PROSITE" id="PS50887"/>
    </source>
</evidence>
<evidence type="ECO:0000256" key="3">
    <source>
        <dbReference type="SAM" id="Phobius"/>
    </source>
</evidence>
<dbReference type="InterPro" id="IPR052155">
    <property type="entry name" value="Biofilm_reg_signaling"/>
</dbReference>
<evidence type="ECO:0000256" key="1">
    <source>
        <dbReference type="ARBA" id="ARBA00051114"/>
    </source>
</evidence>
<dbReference type="Gene3D" id="3.40.190.10">
    <property type="entry name" value="Periplasmic binding protein-like II"/>
    <property type="match status" value="2"/>
</dbReference>
<dbReference type="CDD" id="cd01948">
    <property type="entry name" value="EAL"/>
    <property type="match status" value="1"/>
</dbReference>
<dbReference type="GO" id="GO:0071732">
    <property type="term" value="P:cellular response to nitric oxide"/>
    <property type="evidence" value="ECO:0007669"/>
    <property type="project" value="UniProtKB-ARBA"/>
</dbReference>
<dbReference type="InterPro" id="IPR001633">
    <property type="entry name" value="EAL_dom"/>
</dbReference>
<organism evidence="7 8">
    <name type="scientific">Candidatus Muproteobacteria bacterium RIFCSPLOWO2_01_FULL_60_18</name>
    <dbReference type="NCBI Taxonomy" id="1817768"/>
    <lineage>
        <taxon>Bacteria</taxon>
        <taxon>Pseudomonadati</taxon>
        <taxon>Pseudomonadota</taxon>
        <taxon>Candidatus Muproteobacteria</taxon>
    </lineage>
</organism>
<dbReference type="PROSITE" id="PS50887">
    <property type="entry name" value="GGDEF"/>
    <property type="match status" value="1"/>
</dbReference>
<evidence type="ECO:0000256" key="2">
    <source>
        <dbReference type="SAM" id="MobiDB-lite"/>
    </source>
</evidence>
<dbReference type="NCBIfam" id="TIGR00254">
    <property type="entry name" value="GGDEF"/>
    <property type="match status" value="1"/>
</dbReference>
<reference evidence="7 8" key="1">
    <citation type="journal article" date="2016" name="Nat. Commun.">
        <title>Thousands of microbial genomes shed light on interconnected biogeochemical processes in an aquifer system.</title>
        <authorList>
            <person name="Anantharaman K."/>
            <person name="Brown C.T."/>
            <person name="Hug L.A."/>
            <person name="Sharon I."/>
            <person name="Castelle C.J."/>
            <person name="Probst A.J."/>
            <person name="Thomas B.C."/>
            <person name="Singh A."/>
            <person name="Wilkins M.J."/>
            <person name="Karaoz U."/>
            <person name="Brodie E.L."/>
            <person name="Williams K.H."/>
            <person name="Hubbard S.S."/>
            <person name="Banfield J.F."/>
        </authorList>
    </citation>
    <scope>NUCLEOTIDE SEQUENCE [LARGE SCALE GENOMIC DNA]</scope>
</reference>
<dbReference type="SUPFAM" id="SSF53850">
    <property type="entry name" value="Periplasmic binding protein-like II"/>
    <property type="match status" value="1"/>
</dbReference>
<feature type="domain" description="EAL" evidence="5">
    <location>
        <begin position="660"/>
        <end position="913"/>
    </location>
</feature>
<feature type="domain" description="GGDEF" evidence="6">
    <location>
        <begin position="520"/>
        <end position="651"/>
    </location>
</feature>
<evidence type="ECO:0000313" key="7">
    <source>
        <dbReference type="EMBL" id="OGI50243.1"/>
    </source>
</evidence>
<dbReference type="SMART" id="SM00267">
    <property type="entry name" value="GGDEF"/>
    <property type="match status" value="1"/>
</dbReference>
<dbReference type="SUPFAM" id="SSF55073">
    <property type="entry name" value="Nucleotide cyclase"/>
    <property type="match status" value="1"/>
</dbReference>
<dbReference type="Pfam" id="PF12849">
    <property type="entry name" value="PBP_like_2"/>
    <property type="match status" value="1"/>
</dbReference>
<dbReference type="InterPro" id="IPR035919">
    <property type="entry name" value="EAL_sf"/>
</dbReference>
<dbReference type="Pfam" id="PF00990">
    <property type="entry name" value="GGDEF"/>
    <property type="match status" value="1"/>
</dbReference>
<dbReference type="Gene3D" id="3.20.20.450">
    <property type="entry name" value="EAL domain"/>
    <property type="match status" value="1"/>
</dbReference>
<dbReference type="PANTHER" id="PTHR44757">
    <property type="entry name" value="DIGUANYLATE CYCLASE DGCP"/>
    <property type="match status" value="1"/>
</dbReference>
<accession>A0A1F6TYP1</accession>
<dbReference type="Proteomes" id="UP000179037">
    <property type="component" value="Unassembled WGS sequence"/>
</dbReference>
<comment type="catalytic activity">
    <reaction evidence="1">
        <text>3',3'-c-di-GMP + H2O = 5'-phosphoguanylyl(3'-&gt;5')guanosine + H(+)</text>
        <dbReference type="Rhea" id="RHEA:24902"/>
        <dbReference type="ChEBI" id="CHEBI:15377"/>
        <dbReference type="ChEBI" id="CHEBI:15378"/>
        <dbReference type="ChEBI" id="CHEBI:58754"/>
        <dbReference type="ChEBI" id="CHEBI:58805"/>
        <dbReference type="EC" id="3.1.4.52"/>
    </reaction>
    <physiologicalReaction direction="left-to-right" evidence="1">
        <dbReference type="Rhea" id="RHEA:24903"/>
    </physiologicalReaction>
</comment>
<sequence>MNDMKYGNDNEPRQAGCFLSFRHASVASRLRRLFATLTVCALTAVNAGQALAVERLRVVAAQTAADTGLIASLAESFRTRHPDVSIDIQSVGALATLDLARRGLADVVITHTPESEKLFIEEGHGLLRTTIMYNEFAIMGPPDDPLKLSRERDLATVLQRLAREQVSFLVPGKRSGTLNKLNELWLMAGIEPNWVGYEISNASSAATLRDAALFGHYAFSDLGTYLVNRGVIAGGVIPLYRDDALLRNYYAAIVVSRERHPQANQKLAERFLDYLVSDEAQDRIHRFGEERFGTILFTPAAGLDEGLKARRDRAELARKNQELKLMSGLVLVFVALTVLASLLLVRMRKLEKIRRRGEERFELAVAGANDGIWDWDVLADKAYLSPRLKAMLKLEQPDNFIANPKHVLGDRINPADQPSLLGNLESYLQRGEGDDSFQAEFRIHSDAETRWLLMRGKAIRSPTGEAVRASGSVTDITDRKTQEAVIEHQALHDSLTGLPNRALLRDRLQHALQLATRQNTYLAFLVMDLDRFKNINDTLGHHMGDMVLQQVGARLQRILRPSDTVARLGGDEFAVLLPVTDATYANHVAQKIIIALKKVFEVGHHSLYVGASLGIAVFPEHGQDAETLIQHADVAMYLAKRSDSRCAFYDPQQDRYSVTRLALEKDLHDAIDDNSLELYYQPQVDLRTKRVVGAEALLRWKHPQRGMIPPDEMIPIAEQTGLIKPLTMWVLNTAMHQCDAWRRHGLHLKVAVNLSVWNLQDPTLVDALKAIFATWNIPPSCLELEITESAMMANPDRALDVLTQLNKMGVHLAVDDFGTGFSSLAYLKKLPVHSLKVDKSFVIGMAKEENDIMIVRSTVELAHNLGLSVVAEGVESQEILDLLARHNCDVAQGYHIGRPMPLADITRYLEQHRGDLFDDDASTDNNHFRPGPALS</sequence>
<name>A0A1F6TYP1_9PROT</name>
<feature type="domain" description="PAC" evidence="4">
    <location>
        <begin position="435"/>
        <end position="488"/>
    </location>
</feature>
<dbReference type="Gene3D" id="3.30.70.270">
    <property type="match status" value="1"/>
</dbReference>
<evidence type="ECO:0000313" key="8">
    <source>
        <dbReference type="Proteomes" id="UP000179037"/>
    </source>
</evidence>
<dbReference type="PROSITE" id="PS50883">
    <property type="entry name" value="EAL"/>
    <property type="match status" value="1"/>
</dbReference>
<keyword evidence="3" id="KW-1133">Transmembrane helix</keyword>
<gene>
    <name evidence="7" type="ORF">A3A87_09750</name>
</gene>
<keyword evidence="3" id="KW-0812">Transmembrane</keyword>
<dbReference type="InterPro" id="IPR024370">
    <property type="entry name" value="PBP_domain"/>
</dbReference>
<evidence type="ECO:0000259" key="4">
    <source>
        <dbReference type="PROSITE" id="PS50113"/>
    </source>
</evidence>
<dbReference type="SUPFAM" id="SSF55785">
    <property type="entry name" value="PYP-like sensor domain (PAS domain)"/>
    <property type="match status" value="1"/>
</dbReference>
<dbReference type="EMBL" id="MFTC01000076">
    <property type="protein sequence ID" value="OGI50243.1"/>
    <property type="molecule type" value="Genomic_DNA"/>
</dbReference>
<dbReference type="InterPro" id="IPR043128">
    <property type="entry name" value="Rev_trsase/Diguanyl_cyclase"/>
</dbReference>
<comment type="caution">
    <text evidence="7">The sequence shown here is derived from an EMBL/GenBank/DDBJ whole genome shotgun (WGS) entry which is preliminary data.</text>
</comment>
<dbReference type="InterPro" id="IPR035965">
    <property type="entry name" value="PAS-like_dom_sf"/>
</dbReference>
<dbReference type="AlphaFoldDB" id="A0A1F6TYP1"/>
<dbReference type="PANTHER" id="PTHR44757:SF2">
    <property type="entry name" value="BIOFILM ARCHITECTURE MAINTENANCE PROTEIN MBAA"/>
    <property type="match status" value="1"/>
</dbReference>
<dbReference type="InterPro" id="IPR000014">
    <property type="entry name" value="PAS"/>
</dbReference>
<dbReference type="Pfam" id="PF00563">
    <property type="entry name" value="EAL"/>
    <property type="match status" value="1"/>
</dbReference>
<dbReference type="FunFam" id="3.30.70.270:FF:000001">
    <property type="entry name" value="Diguanylate cyclase domain protein"/>
    <property type="match status" value="1"/>
</dbReference>
<evidence type="ECO:0000259" key="5">
    <source>
        <dbReference type="PROSITE" id="PS50883"/>
    </source>
</evidence>
<dbReference type="STRING" id="1817768.A3A87_09750"/>
<dbReference type="CDD" id="cd00130">
    <property type="entry name" value="PAS"/>
    <property type="match status" value="1"/>
</dbReference>
<feature type="region of interest" description="Disordered" evidence="2">
    <location>
        <begin position="916"/>
        <end position="935"/>
    </location>
</feature>
<keyword evidence="3" id="KW-0472">Membrane</keyword>
<dbReference type="CDD" id="cd05466">
    <property type="entry name" value="PBP2_LTTR_substrate"/>
    <property type="match status" value="1"/>
</dbReference>
<dbReference type="SUPFAM" id="SSF141868">
    <property type="entry name" value="EAL domain-like"/>
    <property type="match status" value="1"/>
</dbReference>
<dbReference type="PROSITE" id="PS50113">
    <property type="entry name" value="PAC"/>
    <property type="match status" value="1"/>
</dbReference>
<feature type="transmembrane region" description="Helical" evidence="3">
    <location>
        <begin position="325"/>
        <end position="345"/>
    </location>
</feature>
<dbReference type="GO" id="GO:0071111">
    <property type="term" value="F:cyclic-guanylate-specific phosphodiesterase activity"/>
    <property type="evidence" value="ECO:0007669"/>
    <property type="project" value="UniProtKB-EC"/>
</dbReference>
<dbReference type="InterPro" id="IPR000160">
    <property type="entry name" value="GGDEF_dom"/>
</dbReference>